<gene>
    <name evidence="10" type="ORF">SSLN_LOCUS9582</name>
</gene>
<evidence type="ECO:0000256" key="9">
    <source>
        <dbReference type="SAM" id="MobiDB-lite"/>
    </source>
</evidence>
<evidence type="ECO:0000256" key="2">
    <source>
        <dbReference type="ARBA" id="ARBA00004687"/>
    </source>
</evidence>
<reference evidence="12" key="1">
    <citation type="submission" date="2016-06" db="UniProtKB">
        <authorList>
            <consortium name="WormBaseParasite"/>
        </authorList>
    </citation>
    <scope>IDENTIFICATION</scope>
</reference>
<keyword evidence="6" id="KW-0256">Endoplasmic reticulum</keyword>
<dbReference type="UniPathway" id="UPA00196"/>
<comment type="subcellular location">
    <subcellularLocation>
        <location evidence="1">Endoplasmic reticulum membrane</location>
        <topology evidence="1">Multi-pass membrane protein</topology>
    </subcellularLocation>
</comment>
<name>A0A183SZD4_SCHSO</name>
<dbReference type="Pfam" id="PF06728">
    <property type="entry name" value="PIG-U"/>
    <property type="match status" value="1"/>
</dbReference>
<comment type="pathway">
    <text evidence="2">Glycolipid biosynthesis; glycosylphosphatidylinositol-anchor biosynthesis.</text>
</comment>
<evidence type="ECO:0000313" key="10">
    <source>
        <dbReference type="EMBL" id="VDL95967.1"/>
    </source>
</evidence>
<evidence type="ECO:0000256" key="6">
    <source>
        <dbReference type="ARBA" id="ARBA00022824"/>
    </source>
</evidence>
<comment type="similarity">
    <text evidence="3">Belongs to the PIGU family.</text>
</comment>
<keyword evidence="8" id="KW-0472">Membrane</keyword>
<evidence type="ECO:0000256" key="5">
    <source>
        <dbReference type="ARBA" id="ARBA00022692"/>
    </source>
</evidence>
<keyword evidence="7" id="KW-1133">Transmembrane helix</keyword>
<reference evidence="10 11" key="2">
    <citation type="submission" date="2018-11" db="EMBL/GenBank/DDBJ databases">
        <authorList>
            <consortium name="Pathogen Informatics"/>
        </authorList>
    </citation>
    <scope>NUCLEOTIDE SEQUENCE [LARGE SCALE GENOMIC DNA]</scope>
    <source>
        <strain evidence="10 11">NST_G2</strain>
    </source>
</reference>
<keyword evidence="11" id="KW-1185">Reference proteome</keyword>
<dbReference type="PANTHER" id="PTHR13121">
    <property type="entry name" value="GPI TRANSAMIDASE COMPONENT PIG-U"/>
    <property type="match status" value="1"/>
</dbReference>
<evidence type="ECO:0000256" key="3">
    <source>
        <dbReference type="ARBA" id="ARBA00010026"/>
    </source>
</evidence>
<feature type="region of interest" description="Disordered" evidence="9">
    <location>
        <begin position="220"/>
        <end position="242"/>
    </location>
</feature>
<dbReference type="AlphaFoldDB" id="A0A183SZD4"/>
<keyword evidence="4" id="KW-0337">GPI-anchor biosynthesis</keyword>
<dbReference type="GO" id="GO:0042765">
    <property type="term" value="C:GPI-anchor transamidase complex"/>
    <property type="evidence" value="ECO:0007669"/>
    <property type="project" value="InterPro"/>
</dbReference>
<accession>A0A183SZD4</accession>
<dbReference type="Proteomes" id="UP000275846">
    <property type="component" value="Unassembled WGS sequence"/>
</dbReference>
<dbReference type="InterPro" id="IPR009600">
    <property type="entry name" value="PIG-U"/>
</dbReference>
<evidence type="ECO:0000256" key="1">
    <source>
        <dbReference type="ARBA" id="ARBA00004477"/>
    </source>
</evidence>
<dbReference type="WBParaSite" id="SSLN_0000994401-mRNA-1">
    <property type="protein sequence ID" value="SSLN_0000994401-mRNA-1"/>
    <property type="gene ID" value="SSLN_0000994401"/>
</dbReference>
<evidence type="ECO:0000313" key="11">
    <source>
        <dbReference type="Proteomes" id="UP000275846"/>
    </source>
</evidence>
<evidence type="ECO:0000256" key="4">
    <source>
        <dbReference type="ARBA" id="ARBA00022502"/>
    </source>
</evidence>
<evidence type="ECO:0000256" key="7">
    <source>
        <dbReference type="ARBA" id="ARBA00022989"/>
    </source>
</evidence>
<proteinExistence type="inferred from homology"/>
<dbReference type="STRING" id="70667.A0A183SZD4"/>
<dbReference type="PANTHER" id="PTHR13121:SF0">
    <property type="entry name" value="PHOSPHATIDYLINOSITOL GLYCAN ANCHOR BIOSYNTHESIS CLASS U PROTEIN"/>
    <property type="match status" value="1"/>
</dbReference>
<keyword evidence="5" id="KW-0812">Transmembrane</keyword>
<sequence length="242" mass="27123">MCAIGCYINIYSGYLLLAIVVQVRQTPIRVVKSVLAFVLCLGGLLLASAHLDGDDWGFLRYTYLSNIFALDTTPNMGLFWYMYVEMFDHFNTFFVWTMQLLIFGTCVAATLRFYEDPLFLAVILTMSTGILRPYNSIADLGCSLALAAHWRHLTPYFRNLLFTLGLMGTALILSPLFYFTWLRTATSNANFYFAAALIHSLGRAEEANLGRRFVVEFSSGGHQAPRSDKKQSRVIPASTAGC</sequence>
<dbReference type="OrthoDB" id="549017at2759"/>
<dbReference type="EMBL" id="UYSU01035326">
    <property type="protein sequence ID" value="VDL95967.1"/>
    <property type="molecule type" value="Genomic_DNA"/>
</dbReference>
<dbReference type="GO" id="GO:0016255">
    <property type="term" value="P:attachment of GPI anchor to protein"/>
    <property type="evidence" value="ECO:0007669"/>
    <property type="project" value="InterPro"/>
</dbReference>
<evidence type="ECO:0000256" key="8">
    <source>
        <dbReference type="ARBA" id="ARBA00023136"/>
    </source>
</evidence>
<organism evidence="12">
    <name type="scientific">Schistocephalus solidus</name>
    <name type="common">Tapeworm</name>
    <dbReference type="NCBI Taxonomy" id="70667"/>
    <lineage>
        <taxon>Eukaryota</taxon>
        <taxon>Metazoa</taxon>
        <taxon>Spiralia</taxon>
        <taxon>Lophotrochozoa</taxon>
        <taxon>Platyhelminthes</taxon>
        <taxon>Cestoda</taxon>
        <taxon>Eucestoda</taxon>
        <taxon>Diphyllobothriidea</taxon>
        <taxon>Diphyllobothriidae</taxon>
        <taxon>Schistocephalus</taxon>
    </lineage>
</organism>
<protein>
    <submittedName>
        <fullName evidence="12">EpsG family protein</fullName>
    </submittedName>
</protein>
<evidence type="ECO:0000313" key="12">
    <source>
        <dbReference type="WBParaSite" id="SSLN_0000994401-mRNA-1"/>
    </source>
</evidence>
<dbReference type="GO" id="GO:0006506">
    <property type="term" value="P:GPI anchor biosynthetic process"/>
    <property type="evidence" value="ECO:0007669"/>
    <property type="project" value="UniProtKB-UniPathway"/>
</dbReference>